<dbReference type="RefSeq" id="WP_152871983.1">
    <property type="nucleotide sequence ID" value="NZ_WBSL01000007.1"/>
</dbReference>
<keyword evidence="2" id="KW-1185">Reference proteome</keyword>
<dbReference type="Proteomes" id="UP000484842">
    <property type="component" value="Unassembled WGS sequence"/>
</dbReference>
<proteinExistence type="predicted"/>
<sequence length="89" mass="10026">MRLRRVIRRGSRSRRCKKPLTLDTGLDLAAQYFIRSFLHLTEWWLAPPDAQAHGPERMGEIYAELILRPTLAAALRASVTRPPADTGSG</sequence>
<accession>A0A7X1NY51</accession>
<protein>
    <submittedName>
        <fullName evidence="1">Uncharacterized protein</fullName>
    </submittedName>
</protein>
<evidence type="ECO:0000313" key="2">
    <source>
        <dbReference type="Proteomes" id="UP000484842"/>
    </source>
</evidence>
<name>A0A7X1NY51_9DEIO</name>
<gene>
    <name evidence="1" type="ORF">F8S09_13330</name>
</gene>
<comment type="caution">
    <text evidence="1">The sequence shown here is derived from an EMBL/GenBank/DDBJ whole genome shotgun (WGS) entry which is preliminary data.</text>
</comment>
<dbReference type="AlphaFoldDB" id="A0A7X1NY51"/>
<dbReference type="EMBL" id="WBSL01000007">
    <property type="protein sequence ID" value="MPY67654.1"/>
    <property type="molecule type" value="Genomic_DNA"/>
</dbReference>
<reference evidence="1 2" key="1">
    <citation type="submission" date="2019-10" db="EMBL/GenBank/DDBJ databases">
        <title>Deinococcus sp. isolated from soil.</title>
        <authorList>
            <person name="Li Y."/>
            <person name="Wang J."/>
        </authorList>
    </citation>
    <scope>NUCLEOTIDE SEQUENCE [LARGE SCALE GENOMIC DNA]</scope>
    <source>
        <strain evidence="1 2">SDU3-2</strain>
    </source>
</reference>
<evidence type="ECO:0000313" key="1">
    <source>
        <dbReference type="EMBL" id="MPY67654.1"/>
    </source>
</evidence>
<organism evidence="1 2">
    <name type="scientific">Deinococcus terrestris</name>
    <dbReference type="NCBI Taxonomy" id="2651870"/>
    <lineage>
        <taxon>Bacteria</taxon>
        <taxon>Thermotogati</taxon>
        <taxon>Deinococcota</taxon>
        <taxon>Deinococci</taxon>
        <taxon>Deinococcales</taxon>
        <taxon>Deinococcaceae</taxon>
        <taxon>Deinococcus</taxon>
    </lineage>
</organism>